<protein>
    <submittedName>
        <fullName evidence="1">Zinc-containing alcohol dehydrogenase superfamily protein</fullName>
    </submittedName>
</protein>
<dbReference type="InterPro" id="IPR036291">
    <property type="entry name" value="NAD(P)-bd_dom_sf"/>
</dbReference>
<evidence type="ECO:0000313" key="1">
    <source>
        <dbReference type="EMBL" id="EFY88808.1"/>
    </source>
</evidence>
<name>E9E5C5_METAQ</name>
<evidence type="ECO:0000313" key="2">
    <source>
        <dbReference type="Proteomes" id="UP000002499"/>
    </source>
</evidence>
<dbReference type="HOGENOM" id="CLU_2400141_0_0_1"/>
<dbReference type="Proteomes" id="UP000002499">
    <property type="component" value="Unassembled WGS sequence"/>
</dbReference>
<sequence length="93" mass="9623">MAPSSGNFGSTATLVALAMGAAKVIAMGRSADKLKRVLEGAGDRVAMVTMSGDVETETRALLEHGPADVYFDMFSQSAVLVGLFNTKEIISAA</sequence>
<organism evidence="2">
    <name type="scientific">Metarhizium acridum (strain CQMa 102)</name>
    <dbReference type="NCBI Taxonomy" id="655827"/>
    <lineage>
        <taxon>Eukaryota</taxon>
        <taxon>Fungi</taxon>
        <taxon>Dikarya</taxon>
        <taxon>Ascomycota</taxon>
        <taxon>Pezizomycotina</taxon>
        <taxon>Sordariomycetes</taxon>
        <taxon>Hypocreomycetidae</taxon>
        <taxon>Hypocreales</taxon>
        <taxon>Clavicipitaceae</taxon>
        <taxon>Metarhizium</taxon>
    </lineage>
</organism>
<dbReference type="EMBL" id="GL698506">
    <property type="protein sequence ID" value="EFY88808.1"/>
    <property type="molecule type" value="Genomic_DNA"/>
</dbReference>
<keyword evidence="2" id="KW-1185">Reference proteome</keyword>
<dbReference type="SUPFAM" id="SSF51735">
    <property type="entry name" value="NAD(P)-binding Rossmann-fold domains"/>
    <property type="match status" value="1"/>
</dbReference>
<gene>
    <name evidence="1" type="ORF">MAC_05073</name>
</gene>
<dbReference type="Gene3D" id="3.40.50.720">
    <property type="entry name" value="NAD(P)-binding Rossmann-like Domain"/>
    <property type="match status" value="1"/>
</dbReference>
<proteinExistence type="predicted"/>
<dbReference type="GeneID" id="19249384"/>
<dbReference type="KEGG" id="maw:19249384"/>
<dbReference type="OrthoDB" id="5407715at2759"/>
<accession>E9E5C5</accession>
<dbReference type="STRING" id="655827.E9E5C5"/>
<reference evidence="1 2" key="1">
    <citation type="journal article" date="2011" name="PLoS Genet.">
        <title>Genome sequencing and comparative transcriptomics of the model entomopathogenic fungi Metarhizium anisopliae and M. acridum.</title>
        <authorList>
            <person name="Gao Q."/>
            <person name="Jin K."/>
            <person name="Ying S.H."/>
            <person name="Zhang Y."/>
            <person name="Xiao G."/>
            <person name="Shang Y."/>
            <person name="Duan Z."/>
            <person name="Hu X."/>
            <person name="Xie X.Q."/>
            <person name="Zhou G."/>
            <person name="Peng G."/>
            <person name="Luo Z."/>
            <person name="Huang W."/>
            <person name="Wang B."/>
            <person name="Fang W."/>
            <person name="Wang S."/>
            <person name="Zhong Y."/>
            <person name="Ma L.J."/>
            <person name="St Leger R.J."/>
            <person name="Zhao G.P."/>
            <person name="Pei Y."/>
            <person name="Feng M.G."/>
            <person name="Xia Y."/>
            <person name="Wang C."/>
        </authorList>
    </citation>
    <scope>NUCLEOTIDE SEQUENCE [LARGE SCALE GENOMIC DNA]</scope>
    <source>
        <strain evidence="1 2">CQMa 102</strain>
    </source>
</reference>
<dbReference type="InParanoid" id="E9E5C5"/>
<dbReference type="AlphaFoldDB" id="E9E5C5"/>